<evidence type="ECO:0000313" key="2">
    <source>
        <dbReference type="EMBL" id="RRS05504.1"/>
    </source>
</evidence>
<evidence type="ECO:0008006" key="4">
    <source>
        <dbReference type="Google" id="ProtNLM"/>
    </source>
</evidence>
<dbReference type="RefSeq" id="WP_125242072.1">
    <property type="nucleotide sequence ID" value="NZ_RSED01000003.1"/>
</dbReference>
<protein>
    <recommendedName>
        <fullName evidence="4">Copper chaperone PCu(A)C</fullName>
    </recommendedName>
</protein>
<dbReference type="OrthoDB" id="8592387at2"/>
<organism evidence="2 3">
    <name type="scientific">Aquabacterium soli</name>
    <dbReference type="NCBI Taxonomy" id="2493092"/>
    <lineage>
        <taxon>Bacteria</taxon>
        <taxon>Pseudomonadati</taxon>
        <taxon>Pseudomonadota</taxon>
        <taxon>Betaproteobacteria</taxon>
        <taxon>Burkholderiales</taxon>
        <taxon>Aquabacterium</taxon>
    </lineage>
</organism>
<feature type="chain" id="PRO_5019362781" description="Copper chaperone PCu(A)C" evidence="1">
    <location>
        <begin position="21"/>
        <end position="131"/>
    </location>
</feature>
<gene>
    <name evidence="2" type="ORF">EIP75_04665</name>
</gene>
<accession>A0A426VF35</accession>
<dbReference type="Proteomes" id="UP000269265">
    <property type="component" value="Unassembled WGS sequence"/>
</dbReference>
<keyword evidence="3" id="KW-1185">Reference proteome</keyword>
<keyword evidence="1" id="KW-0732">Signal</keyword>
<sequence>MRRHHIAFSIALGLSFSAHAGSGHSHGDAHAVKALHGGVVSEAKHLTFELVPHTDNVTLHVRDHGQPVRAEGGSARLTLLSGAAKSSLDLRPSGVGQLSAPLQQPIAAGSKVVALVKLPGKSPTQVRFAIK</sequence>
<name>A0A426VF35_9BURK</name>
<dbReference type="AlphaFoldDB" id="A0A426VF35"/>
<proteinExistence type="predicted"/>
<dbReference type="EMBL" id="RSED01000003">
    <property type="protein sequence ID" value="RRS05504.1"/>
    <property type="molecule type" value="Genomic_DNA"/>
</dbReference>
<evidence type="ECO:0000313" key="3">
    <source>
        <dbReference type="Proteomes" id="UP000269265"/>
    </source>
</evidence>
<comment type="caution">
    <text evidence="2">The sequence shown here is derived from an EMBL/GenBank/DDBJ whole genome shotgun (WGS) entry which is preliminary data.</text>
</comment>
<evidence type="ECO:0000256" key="1">
    <source>
        <dbReference type="SAM" id="SignalP"/>
    </source>
</evidence>
<feature type="signal peptide" evidence="1">
    <location>
        <begin position="1"/>
        <end position="20"/>
    </location>
</feature>
<reference evidence="2 3" key="1">
    <citation type="submission" date="2018-12" db="EMBL/GenBank/DDBJ databases">
        <title>The whole draft genome of Aquabacterium sp. SJQ9.</title>
        <authorList>
            <person name="Sun L."/>
            <person name="Gao X."/>
            <person name="Chen W."/>
            <person name="Huang K."/>
        </authorList>
    </citation>
    <scope>NUCLEOTIDE SEQUENCE [LARGE SCALE GENOMIC DNA]</scope>
    <source>
        <strain evidence="2 3">SJQ9</strain>
    </source>
</reference>